<proteinExistence type="predicted"/>
<organism evidence="1">
    <name type="scientific">marine metagenome</name>
    <dbReference type="NCBI Taxonomy" id="408172"/>
    <lineage>
        <taxon>unclassified sequences</taxon>
        <taxon>metagenomes</taxon>
        <taxon>ecological metagenomes</taxon>
    </lineage>
</organism>
<evidence type="ECO:0000313" key="1">
    <source>
        <dbReference type="EMBL" id="SVE22750.1"/>
    </source>
</evidence>
<dbReference type="EMBL" id="UINC01202782">
    <property type="protein sequence ID" value="SVE22750.1"/>
    <property type="molecule type" value="Genomic_DNA"/>
</dbReference>
<feature type="non-terminal residue" evidence="1">
    <location>
        <position position="25"/>
    </location>
</feature>
<dbReference type="AlphaFoldDB" id="A0A383BSD4"/>
<gene>
    <name evidence="1" type="ORF">METZ01_LOCUS475604</name>
</gene>
<accession>A0A383BSD4</accession>
<reference evidence="1" key="1">
    <citation type="submission" date="2018-05" db="EMBL/GenBank/DDBJ databases">
        <authorList>
            <person name="Lanie J.A."/>
            <person name="Ng W.-L."/>
            <person name="Kazmierczak K.M."/>
            <person name="Andrzejewski T.M."/>
            <person name="Davidsen T.M."/>
            <person name="Wayne K.J."/>
            <person name="Tettelin H."/>
            <person name="Glass J.I."/>
            <person name="Rusch D."/>
            <person name="Podicherti R."/>
            <person name="Tsui H.-C.T."/>
            <person name="Winkler M.E."/>
        </authorList>
    </citation>
    <scope>NUCLEOTIDE SEQUENCE</scope>
</reference>
<sequence length="25" mass="2720">MGNGFFLLFNATAQADILYLRDGTA</sequence>
<protein>
    <submittedName>
        <fullName evidence="1">Uncharacterized protein</fullName>
    </submittedName>
</protein>
<name>A0A383BSD4_9ZZZZ</name>